<evidence type="ECO:0000259" key="2">
    <source>
        <dbReference type="PROSITE" id="PS51819"/>
    </source>
</evidence>
<name>A0ABR2L8A5_9EUKA</name>
<dbReference type="Gene3D" id="3.10.180.10">
    <property type="entry name" value="2,3-Dihydroxybiphenyl 1,2-Dioxygenase, domain 1"/>
    <property type="match status" value="1"/>
</dbReference>
<evidence type="ECO:0000256" key="1">
    <source>
        <dbReference type="ARBA" id="ARBA00022723"/>
    </source>
</evidence>
<dbReference type="SUPFAM" id="SSF54593">
    <property type="entry name" value="Glyoxalase/Bleomycin resistance protein/Dihydroxybiphenyl dioxygenase"/>
    <property type="match status" value="1"/>
</dbReference>
<comment type="caution">
    <text evidence="3">The sequence shown here is derived from an EMBL/GenBank/DDBJ whole genome shotgun (WGS) entry which is preliminary data.</text>
</comment>
<evidence type="ECO:0000313" key="3">
    <source>
        <dbReference type="EMBL" id="KAK8898967.1"/>
    </source>
</evidence>
<dbReference type="InterPro" id="IPR051785">
    <property type="entry name" value="MMCE/EMCE_epimerase"/>
</dbReference>
<gene>
    <name evidence="3" type="ORF">M9Y10_001262</name>
</gene>
<dbReference type="PROSITE" id="PS51819">
    <property type="entry name" value="VOC"/>
    <property type="match status" value="1"/>
</dbReference>
<dbReference type="InterPro" id="IPR037523">
    <property type="entry name" value="VOC_core"/>
</dbReference>
<keyword evidence="1" id="KW-0479">Metal-binding</keyword>
<sequence length="128" mass="14465">MSVKQHIRGVQHLGIPTNDIEATKKFFISLGFEEVFHAVNNGEKVSFLRLGNCTIETYQNGQAHMAPGAVDHIALDVDDIEATYKEVHALGYKELENGIQQLPFWEKGCRFFTIMGPNKEKVEFSQIL</sequence>
<dbReference type="InterPro" id="IPR029068">
    <property type="entry name" value="Glyas_Bleomycin-R_OHBP_Dase"/>
</dbReference>
<dbReference type="PANTHER" id="PTHR43048:SF3">
    <property type="entry name" value="METHYLMALONYL-COA EPIMERASE, MITOCHONDRIAL"/>
    <property type="match status" value="1"/>
</dbReference>
<dbReference type="PANTHER" id="PTHR43048">
    <property type="entry name" value="METHYLMALONYL-COA EPIMERASE"/>
    <property type="match status" value="1"/>
</dbReference>
<accession>A0ABR2L8A5</accession>
<dbReference type="EMBL" id="JAPFFF010000001">
    <property type="protein sequence ID" value="KAK8898967.1"/>
    <property type="molecule type" value="Genomic_DNA"/>
</dbReference>
<dbReference type="Proteomes" id="UP001470230">
    <property type="component" value="Unassembled WGS sequence"/>
</dbReference>
<dbReference type="Pfam" id="PF00903">
    <property type="entry name" value="Glyoxalase"/>
    <property type="match status" value="1"/>
</dbReference>
<organism evidence="3 4">
    <name type="scientific">Tritrichomonas musculus</name>
    <dbReference type="NCBI Taxonomy" id="1915356"/>
    <lineage>
        <taxon>Eukaryota</taxon>
        <taxon>Metamonada</taxon>
        <taxon>Parabasalia</taxon>
        <taxon>Tritrichomonadida</taxon>
        <taxon>Tritrichomonadidae</taxon>
        <taxon>Tritrichomonas</taxon>
    </lineage>
</organism>
<feature type="domain" description="VOC" evidence="2">
    <location>
        <begin position="9"/>
        <end position="127"/>
    </location>
</feature>
<protein>
    <recommendedName>
        <fullName evidence="2">VOC domain-containing protein</fullName>
    </recommendedName>
</protein>
<dbReference type="CDD" id="cd06587">
    <property type="entry name" value="VOC"/>
    <property type="match status" value="1"/>
</dbReference>
<proteinExistence type="predicted"/>
<evidence type="ECO:0000313" key="4">
    <source>
        <dbReference type="Proteomes" id="UP001470230"/>
    </source>
</evidence>
<dbReference type="InterPro" id="IPR004360">
    <property type="entry name" value="Glyas_Fos-R_dOase_dom"/>
</dbReference>
<reference evidence="3 4" key="1">
    <citation type="submission" date="2024-04" db="EMBL/GenBank/DDBJ databases">
        <title>Tritrichomonas musculus Genome.</title>
        <authorList>
            <person name="Alves-Ferreira E."/>
            <person name="Grigg M."/>
            <person name="Lorenzi H."/>
            <person name="Galac M."/>
        </authorList>
    </citation>
    <scope>NUCLEOTIDE SEQUENCE [LARGE SCALE GENOMIC DNA]</scope>
    <source>
        <strain evidence="3 4">EAF2021</strain>
    </source>
</reference>
<keyword evidence="4" id="KW-1185">Reference proteome</keyword>